<gene>
    <name evidence="1" type="ORF">LCGC14_0534100</name>
</gene>
<organism evidence="1">
    <name type="scientific">marine sediment metagenome</name>
    <dbReference type="NCBI Taxonomy" id="412755"/>
    <lineage>
        <taxon>unclassified sequences</taxon>
        <taxon>metagenomes</taxon>
        <taxon>ecological metagenomes</taxon>
    </lineage>
</organism>
<reference evidence="1" key="1">
    <citation type="journal article" date="2015" name="Nature">
        <title>Complex archaea that bridge the gap between prokaryotes and eukaryotes.</title>
        <authorList>
            <person name="Spang A."/>
            <person name="Saw J.H."/>
            <person name="Jorgensen S.L."/>
            <person name="Zaremba-Niedzwiedzka K."/>
            <person name="Martijn J."/>
            <person name="Lind A.E."/>
            <person name="van Eijk R."/>
            <person name="Schleper C."/>
            <person name="Guy L."/>
            <person name="Ettema T.J."/>
        </authorList>
    </citation>
    <scope>NUCLEOTIDE SEQUENCE</scope>
</reference>
<comment type="caution">
    <text evidence="1">The sequence shown here is derived from an EMBL/GenBank/DDBJ whole genome shotgun (WGS) entry which is preliminary data.</text>
</comment>
<dbReference type="AlphaFoldDB" id="A0A0F9UG47"/>
<proteinExistence type="predicted"/>
<accession>A0A0F9UG47</accession>
<evidence type="ECO:0000313" key="1">
    <source>
        <dbReference type="EMBL" id="KKN60211.1"/>
    </source>
</evidence>
<name>A0A0F9UG47_9ZZZZ</name>
<protein>
    <submittedName>
        <fullName evidence="1">Uncharacterized protein</fullName>
    </submittedName>
</protein>
<dbReference type="EMBL" id="LAZR01000702">
    <property type="protein sequence ID" value="KKN60211.1"/>
    <property type="molecule type" value="Genomic_DNA"/>
</dbReference>
<sequence>MAFGPHADAEHDLRGYTGKVCCSDMVHEMYKSIPQWKCGNPPTAVPKQEDINTGNEIEDMKRFHMAVSDFRVRSYAWMVCTTNFIHKYPRAIDYWGRSLIKKHPHTGEVVQ</sequence>